<evidence type="ECO:0000259" key="4">
    <source>
        <dbReference type="PROSITE" id="PS50949"/>
    </source>
</evidence>
<dbReference type="PROSITE" id="PS50949">
    <property type="entry name" value="HTH_GNTR"/>
    <property type="match status" value="1"/>
</dbReference>
<dbReference type="GeneID" id="75021734"/>
<dbReference type="Proteomes" id="UP001056873">
    <property type="component" value="Chromosome"/>
</dbReference>
<reference evidence="5" key="1">
    <citation type="journal article" date="2022" name="BMC Genomics">
        <title>Genome sequence of the entomopathogenic Serratia entomophila isolate 626 and characterisation of the species specific itaconate degradation pathway.</title>
        <authorList>
            <person name="Vaughan A.L."/>
            <person name="Altermann E."/>
            <person name="Glare T.R."/>
            <person name="Hurst M.R.H."/>
        </authorList>
    </citation>
    <scope>NUCLEOTIDE SEQUENCE</scope>
    <source>
        <strain evidence="5">626</strain>
    </source>
</reference>
<dbReference type="SUPFAM" id="SSF48008">
    <property type="entry name" value="GntR ligand-binding domain-like"/>
    <property type="match status" value="1"/>
</dbReference>
<dbReference type="SMART" id="SM00895">
    <property type="entry name" value="FCD"/>
    <property type="match status" value="1"/>
</dbReference>
<keyword evidence="3" id="KW-0804">Transcription</keyword>
<dbReference type="InterPro" id="IPR008920">
    <property type="entry name" value="TF_FadR/GntR_C"/>
</dbReference>
<dbReference type="PANTHER" id="PTHR43537">
    <property type="entry name" value="TRANSCRIPTIONAL REGULATOR, GNTR FAMILY"/>
    <property type="match status" value="1"/>
</dbReference>
<proteinExistence type="predicted"/>
<evidence type="ECO:0000256" key="3">
    <source>
        <dbReference type="ARBA" id="ARBA00023163"/>
    </source>
</evidence>
<keyword evidence="2" id="KW-0238">DNA-binding</keyword>
<dbReference type="CDD" id="cd07377">
    <property type="entry name" value="WHTH_GntR"/>
    <property type="match status" value="1"/>
</dbReference>
<dbReference type="PRINTS" id="PR00035">
    <property type="entry name" value="HTHGNTR"/>
</dbReference>
<dbReference type="InterPro" id="IPR036388">
    <property type="entry name" value="WH-like_DNA-bd_sf"/>
</dbReference>
<evidence type="ECO:0000313" key="5">
    <source>
        <dbReference type="EMBL" id="USV02263.1"/>
    </source>
</evidence>
<evidence type="ECO:0000313" key="6">
    <source>
        <dbReference type="Proteomes" id="UP001056873"/>
    </source>
</evidence>
<organism evidence="5 6">
    <name type="scientific">Serratia entomophila</name>
    <dbReference type="NCBI Taxonomy" id="42906"/>
    <lineage>
        <taxon>Bacteria</taxon>
        <taxon>Pseudomonadati</taxon>
        <taxon>Pseudomonadota</taxon>
        <taxon>Gammaproteobacteria</taxon>
        <taxon>Enterobacterales</taxon>
        <taxon>Yersiniaceae</taxon>
        <taxon>Serratia</taxon>
    </lineage>
</organism>
<gene>
    <name evidence="5" type="ORF">KFQ06_07045</name>
</gene>
<accession>A0ABY5CVP8</accession>
<dbReference type="InterPro" id="IPR036390">
    <property type="entry name" value="WH_DNA-bd_sf"/>
</dbReference>
<evidence type="ECO:0000256" key="2">
    <source>
        <dbReference type="ARBA" id="ARBA00023125"/>
    </source>
</evidence>
<dbReference type="EMBL" id="CP074347">
    <property type="protein sequence ID" value="USV02263.1"/>
    <property type="molecule type" value="Genomic_DNA"/>
</dbReference>
<dbReference type="InterPro" id="IPR000524">
    <property type="entry name" value="Tscrpt_reg_HTH_GntR"/>
</dbReference>
<dbReference type="SUPFAM" id="SSF46785">
    <property type="entry name" value="Winged helix' DNA-binding domain"/>
    <property type="match status" value="1"/>
</dbReference>
<evidence type="ECO:0000256" key="1">
    <source>
        <dbReference type="ARBA" id="ARBA00023015"/>
    </source>
</evidence>
<sequence length="234" mass="27137">MQITNNRGKARPEGLAERIYLQLKDDIFDFQLLPGDRFSENEIAMRMQVSRTPVRQALFRLEREGYVEVYFRSGWQVRPFDFAYFEELYDLRIVLEREAVGRLCARTETPPALTALGKFWTDDPRLEDGKAVSVHDERFHMALVAAAGNGEMARIHRDLTEKIRIIRRLDFTQGARVDATYNEHAAILRAILQRQTAEAQTLLTQHIAVSKAEVRKITLHMLHQARSRQSDRAE</sequence>
<dbReference type="Gene3D" id="1.10.10.10">
    <property type="entry name" value="Winged helix-like DNA-binding domain superfamily/Winged helix DNA-binding domain"/>
    <property type="match status" value="1"/>
</dbReference>
<dbReference type="InterPro" id="IPR011711">
    <property type="entry name" value="GntR_C"/>
</dbReference>
<keyword evidence="1" id="KW-0805">Transcription regulation</keyword>
<dbReference type="PANTHER" id="PTHR43537:SF45">
    <property type="entry name" value="GNTR FAMILY REGULATORY PROTEIN"/>
    <property type="match status" value="1"/>
</dbReference>
<name>A0ABY5CVP8_9GAMM</name>
<dbReference type="SMART" id="SM00345">
    <property type="entry name" value="HTH_GNTR"/>
    <property type="match status" value="1"/>
</dbReference>
<dbReference type="Gene3D" id="1.20.120.530">
    <property type="entry name" value="GntR ligand-binding domain-like"/>
    <property type="match status" value="1"/>
</dbReference>
<feature type="domain" description="HTH gntR-type" evidence="4">
    <location>
        <begin position="13"/>
        <end position="80"/>
    </location>
</feature>
<dbReference type="Pfam" id="PF00392">
    <property type="entry name" value="GntR"/>
    <property type="match status" value="1"/>
</dbReference>
<protein>
    <submittedName>
        <fullName evidence="5">GntR family transcriptional regulator</fullName>
    </submittedName>
</protein>
<keyword evidence="6" id="KW-1185">Reference proteome</keyword>
<dbReference type="Pfam" id="PF07729">
    <property type="entry name" value="FCD"/>
    <property type="match status" value="1"/>
</dbReference>
<dbReference type="RefSeq" id="WP_234589976.1">
    <property type="nucleotide sequence ID" value="NZ_CAMIPD010000002.1"/>
</dbReference>